<organism evidence="1 2">
    <name type="scientific">Spiromyces aspiralis</name>
    <dbReference type="NCBI Taxonomy" id="68401"/>
    <lineage>
        <taxon>Eukaryota</taxon>
        <taxon>Fungi</taxon>
        <taxon>Fungi incertae sedis</taxon>
        <taxon>Zoopagomycota</taxon>
        <taxon>Kickxellomycotina</taxon>
        <taxon>Kickxellomycetes</taxon>
        <taxon>Kickxellales</taxon>
        <taxon>Kickxellaceae</taxon>
        <taxon>Spiromyces</taxon>
    </lineage>
</organism>
<feature type="non-terminal residue" evidence="1">
    <location>
        <position position="1"/>
    </location>
</feature>
<comment type="caution">
    <text evidence="1">The sequence shown here is derived from an EMBL/GenBank/DDBJ whole genome shotgun (WGS) entry which is preliminary data.</text>
</comment>
<sequence>STRAQTRHESCSEMEPVPKYPGRPAASLAVSAETEVATQRHVHSQSPVLPAATRLLSTSPHSRSVSYSYPQQFGLAELAEISVRMPRCSSPSPIWTPAATPPSPLIECTLESEGDTIATLTIGEPTTVTPAVSASRRNFADRELDVKRVSAPLFDVSQQMINYSHSALKFNPDGYPIIPNLGSFRLGRDSSRGRHGSTLSEHDICNFDYQGIYQQYRCICAFIKFLNIHKHNLDDCRTQLEVQDQFLVWSNPEQKGRRSTDTGSGIGQASRSSPTQPGRPCKIAGGPGKRTSITRFLYPSPTHASAKAWTRLRAVGLCIEHFIEEQSPDVSSAINVLKDIQSRLTARATRSAQVIYLQDQLACLLIGLRERHNKRYYGQDPGESFEQFLSRSIAKISKRLDESHERFLTKSRLNYHKKRGRIMRGIADEGEGGQEQDLTPEDGAQVPVYELLPASSA</sequence>
<evidence type="ECO:0000313" key="2">
    <source>
        <dbReference type="Proteomes" id="UP001145114"/>
    </source>
</evidence>
<reference evidence="1" key="1">
    <citation type="submission" date="2022-06" db="EMBL/GenBank/DDBJ databases">
        <title>Phylogenomic reconstructions and comparative analyses of Kickxellomycotina fungi.</title>
        <authorList>
            <person name="Reynolds N.K."/>
            <person name="Stajich J.E."/>
            <person name="Barry K."/>
            <person name="Grigoriev I.V."/>
            <person name="Crous P."/>
            <person name="Smith M.E."/>
        </authorList>
    </citation>
    <scope>NUCLEOTIDE SEQUENCE</scope>
    <source>
        <strain evidence="1">RSA 2271</strain>
    </source>
</reference>
<evidence type="ECO:0000313" key="1">
    <source>
        <dbReference type="EMBL" id="KAJ1679376.1"/>
    </source>
</evidence>
<dbReference type="EMBL" id="JAMZIH010000419">
    <property type="protein sequence ID" value="KAJ1679376.1"/>
    <property type="molecule type" value="Genomic_DNA"/>
</dbReference>
<dbReference type="Proteomes" id="UP001145114">
    <property type="component" value="Unassembled WGS sequence"/>
</dbReference>
<accession>A0ACC1HVL3</accession>
<keyword evidence="2" id="KW-1185">Reference proteome</keyword>
<protein>
    <submittedName>
        <fullName evidence="1">Uncharacterized protein</fullName>
    </submittedName>
</protein>
<proteinExistence type="predicted"/>
<name>A0ACC1HVL3_9FUNG</name>
<gene>
    <name evidence="1" type="ORF">EV182_002179</name>
</gene>